<sequence>MLKALIAGTVAIGLAVAPVAAGAMTMHKTHKTHQTQKKMEPGTTTGMSSGKSSGTATQKSTGTMNQKTNDNTKTKQGY</sequence>
<name>A0A120FS10_9BRAD</name>
<proteinExistence type="predicted"/>
<feature type="compositionally biased region" description="Basic residues" evidence="1">
    <location>
        <begin position="27"/>
        <end position="36"/>
    </location>
</feature>
<reference evidence="3 4" key="1">
    <citation type="submission" date="2015-11" db="EMBL/GenBank/DDBJ databases">
        <title>Draft Genome Sequence of the Strain BR 10303 (Bradyrhizobium sp.) isolated from nodules of Centrolobium paraense.</title>
        <authorList>
            <person name="Zelli J.E."/>
            <person name="Simoes-Araujo J.L."/>
            <person name="Barauna A.C."/>
            <person name="Silva K."/>
        </authorList>
    </citation>
    <scope>NUCLEOTIDE SEQUENCE [LARGE SCALE GENOMIC DNA]</scope>
    <source>
        <strain evidence="3 4">BR 10303</strain>
    </source>
</reference>
<feature type="compositionally biased region" description="Low complexity" evidence="1">
    <location>
        <begin position="42"/>
        <end position="55"/>
    </location>
</feature>
<evidence type="ECO:0000313" key="4">
    <source>
        <dbReference type="Proteomes" id="UP000057737"/>
    </source>
</evidence>
<feature type="compositionally biased region" description="Polar residues" evidence="1">
    <location>
        <begin position="56"/>
        <end position="78"/>
    </location>
</feature>
<evidence type="ECO:0000256" key="1">
    <source>
        <dbReference type="SAM" id="MobiDB-lite"/>
    </source>
</evidence>
<feature type="region of interest" description="Disordered" evidence="1">
    <location>
        <begin position="25"/>
        <end position="78"/>
    </location>
</feature>
<dbReference type="RefSeq" id="WP_066498955.1">
    <property type="nucleotide sequence ID" value="NZ_LNCU01000010.1"/>
</dbReference>
<keyword evidence="2" id="KW-0732">Signal</keyword>
<organism evidence="3 4">
    <name type="scientific">Bradyrhizobium macuxiense</name>
    <dbReference type="NCBI Taxonomy" id="1755647"/>
    <lineage>
        <taxon>Bacteria</taxon>
        <taxon>Pseudomonadati</taxon>
        <taxon>Pseudomonadota</taxon>
        <taxon>Alphaproteobacteria</taxon>
        <taxon>Hyphomicrobiales</taxon>
        <taxon>Nitrobacteraceae</taxon>
        <taxon>Bradyrhizobium</taxon>
    </lineage>
</organism>
<evidence type="ECO:0000256" key="2">
    <source>
        <dbReference type="SAM" id="SignalP"/>
    </source>
</evidence>
<feature type="signal peptide" evidence="2">
    <location>
        <begin position="1"/>
        <end position="23"/>
    </location>
</feature>
<dbReference type="EMBL" id="LNCU01000010">
    <property type="protein sequence ID" value="KWV60965.1"/>
    <property type="molecule type" value="Genomic_DNA"/>
</dbReference>
<dbReference type="Proteomes" id="UP000057737">
    <property type="component" value="Unassembled WGS sequence"/>
</dbReference>
<evidence type="ECO:0008006" key="5">
    <source>
        <dbReference type="Google" id="ProtNLM"/>
    </source>
</evidence>
<evidence type="ECO:0000313" key="3">
    <source>
        <dbReference type="EMBL" id="KWV60965.1"/>
    </source>
</evidence>
<feature type="chain" id="PRO_5007165617" description="Pentapeptide MXKDX repeat protein" evidence="2">
    <location>
        <begin position="24"/>
        <end position="78"/>
    </location>
</feature>
<protein>
    <recommendedName>
        <fullName evidence="5">Pentapeptide MXKDX repeat protein</fullName>
    </recommendedName>
</protein>
<dbReference type="AlphaFoldDB" id="A0A120FS10"/>
<gene>
    <name evidence="3" type="ORF">AS156_26505</name>
</gene>
<comment type="caution">
    <text evidence="3">The sequence shown here is derived from an EMBL/GenBank/DDBJ whole genome shotgun (WGS) entry which is preliminary data.</text>
</comment>
<accession>A0A120FS10</accession>
<keyword evidence="4" id="KW-1185">Reference proteome</keyword>